<reference evidence="3" key="1">
    <citation type="journal article" date="2019" name="Int. J. Syst. Evol. Microbiol.">
        <title>The Global Catalogue of Microorganisms (GCM) 10K type strain sequencing project: providing services to taxonomists for standard genome sequencing and annotation.</title>
        <authorList>
            <consortium name="The Broad Institute Genomics Platform"/>
            <consortium name="The Broad Institute Genome Sequencing Center for Infectious Disease"/>
            <person name="Wu L."/>
            <person name="Ma J."/>
        </authorList>
    </citation>
    <scope>NUCLEOTIDE SEQUENCE [LARGE SCALE GENOMIC DNA]</scope>
    <source>
        <strain evidence="3">KCTC 42986</strain>
    </source>
</reference>
<evidence type="ECO:0000313" key="2">
    <source>
        <dbReference type="EMBL" id="MFC3109930.1"/>
    </source>
</evidence>
<proteinExistence type="predicted"/>
<sequence>MFDAYKIGITLSLTNHVSKGLMLLAGDFAKTEAQATLLQKRINSIKNDALKGGIMLGAGVGMLSLFKAPLEEAKKFQTETAKFASLGFGDAVTGQAVKFATGMNTVGTSARDNLTLLSDAMAVFKNLEHAEFAAPIMAKMKFANEAVFGQKGGEHSTKFMDMLKVIEFRGGLSSEKEFATQANFVQQVISGSRNRVDATQLLQALKTGGVGLSQRSNKDFYLGAEPLIQEFGGQRYGTGAMSIYQNLVQARGTKTAQAELYRLGLLNKDMVEFNKMGELKKALPGSFMGSNILEKEGELALLEKVLLPAFAAKGITGDEGIIREIGMIVGNRTGSSLLSRIYQQRATIKTQSAANMNAENIDQLSARAGGTLAGKQIDLHAKFNTLMLSLGNTILPLAISALEKLIPMVKSMAEWIDRNHKLVKGIVVALVGLAGALMIRGSILLLGAAFSGLGFMVSGLGIAAAAILSPIGIAVLAIGTIAAACYAFRKISQDEVNAVKTDGGVKLTSGAAARIAAGEGGFVKPGANNKPIQVHTQVNMDGFKVATIVTQHQSKAASKPQLGTGRFDFGLMPLSPGMNIR</sequence>
<evidence type="ECO:0000256" key="1">
    <source>
        <dbReference type="SAM" id="Phobius"/>
    </source>
</evidence>
<accession>A0ABV7F7M3</accession>
<dbReference type="RefSeq" id="WP_390332346.1">
    <property type="nucleotide sequence ID" value="NZ_JBHRTP010000059.1"/>
</dbReference>
<keyword evidence="1" id="KW-0472">Membrane</keyword>
<feature type="transmembrane region" description="Helical" evidence="1">
    <location>
        <begin position="426"/>
        <end position="450"/>
    </location>
</feature>
<name>A0ABV7F7M3_9BURK</name>
<keyword evidence="1" id="KW-1133">Transmembrane helix</keyword>
<evidence type="ECO:0008006" key="4">
    <source>
        <dbReference type="Google" id="ProtNLM"/>
    </source>
</evidence>
<gene>
    <name evidence="2" type="ORF">ACFOFO_18500</name>
</gene>
<dbReference type="Proteomes" id="UP001595530">
    <property type="component" value="Unassembled WGS sequence"/>
</dbReference>
<keyword evidence="3" id="KW-1185">Reference proteome</keyword>
<evidence type="ECO:0000313" key="3">
    <source>
        <dbReference type="Proteomes" id="UP001595530"/>
    </source>
</evidence>
<feature type="transmembrane region" description="Helical" evidence="1">
    <location>
        <begin position="386"/>
        <end position="406"/>
    </location>
</feature>
<comment type="caution">
    <text evidence="2">The sequence shown here is derived from an EMBL/GenBank/DDBJ whole genome shotgun (WGS) entry which is preliminary data.</text>
</comment>
<dbReference type="EMBL" id="JBHRTP010000059">
    <property type="protein sequence ID" value="MFC3109930.1"/>
    <property type="molecule type" value="Genomic_DNA"/>
</dbReference>
<feature type="transmembrane region" description="Helical" evidence="1">
    <location>
        <begin position="462"/>
        <end position="488"/>
    </location>
</feature>
<organism evidence="2 3">
    <name type="scientific">Undibacterium arcticum</name>
    <dbReference type="NCBI Taxonomy" id="1762892"/>
    <lineage>
        <taxon>Bacteria</taxon>
        <taxon>Pseudomonadati</taxon>
        <taxon>Pseudomonadota</taxon>
        <taxon>Betaproteobacteria</taxon>
        <taxon>Burkholderiales</taxon>
        <taxon>Oxalobacteraceae</taxon>
        <taxon>Undibacterium</taxon>
    </lineage>
</organism>
<keyword evidence="1" id="KW-0812">Transmembrane</keyword>
<protein>
    <recommendedName>
        <fullName evidence="4">Phage tail tape measure protein</fullName>
    </recommendedName>
</protein>